<dbReference type="PANTHER" id="PTHR11214:SF115">
    <property type="entry name" value="HEXOSYLTRANSFERASE"/>
    <property type="match status" value="1"/>
</dbReference>
<dbReference type="OMA" id="ALMQSCT"/>
<comment type="similarity">
    <text evidence="3 13">Belongs to the glycosyltransferase 31 family.</text>
</comment>
<comment type="pathway">
    <text evidence="2">Protein modification; protein glycosylation.</text>
</comment>
<evidence type="ECO:0000256" key="11">
    <source>
        <dbReference type="ARBA" id="ARBA00023136"/>
    </source>
</evidence>
<evidence type="ECO:0000256" key="10">
    <source>
        <dbReference type="ARBA" id="ARBA00023098"/>
    </source>
</evidence>
<comment type="caution">
    <text evidence="13">Lacks conserved residue(s) required for the propagation of feature annotation.</text>
</comment>
<reference evidence="14" key="3">
    <citation type="submission" date="2025-08" db="UniProtKB">
        <authorList>
            <consortium name="Ensembl"/>
        </authorList>
    </citation>
    <scope>IDENTIFICATION</scope>
</reference>
<dbReference type="Ensembl" id="ENSELUT00000042640.3">
    <property type="protein sequence ID" value="ENSELUP00000023345.3"/>
    <property type="gene ID" value="ENSELUG00000001555.3"/>
</dbReference>
<dbReference type="Pfam" id="PF01762">
    <property type="entry name" value="Galactosyl_T"/>
    <property type="match status" value="1"/>
</dbReference>
<sequence length="403" mass="45833">MTHYVNGLLFSKQPISVTCISVTTYCTTLCVKNRLESLARIRNCLQGFLGDATCLLTSLLVFFSSSVLRSTAQVQSWTTPSKGLSIRCCVLFLLVAVVVFLSYSTLYWTQQKRSVTPAPEDPGPYHVAYPRGYKFVTDEPEKCRTGNRATFLVLMVPVAPGNRLARDAIRRTWGSETLVHGRKVQTVFILGLPGEPGARELQEVTEESSVHHDILQSDFVDSYRNLTIKTMMILEWVVTRCPEASYIMKIDSDMFLNVQNLVSMLLKPETPKQDFMTGLVWWHSPVIRNPNQKFFMPYKVFAEPEYPPYPLGLGYIMSSDLPKKILEVSPQIKPIYIEDAYLGMCLQRLGIKPTDPPSKTLFDVNPFFSYSRCKLRRVIAVTTTGVQQLLRYWQDYRSAGKEC</sequence>
<keyword evidence="7" id="KW-0735">Signal-anchor</keyword>
<evidence type="ECO:0000256" key="9">
    <source>
        <dbReference type="ARBA" id="ARBA00023034"/>
    </source>
</evidence>
<protein>
    <recommendedName>
        <fullName evidence="13">Hexosyltransferase</fullName>
        <ecNumber evidence="13">2.4.1.-</ecNumber>
    </recommendedName>
</protein>
<keyword evidence="12" id="KW-0325">Glycoprotein</keyword>
<keyword evidence="11 13" id="KW-0472">Membrane</keyword>
<reference evidence="15" key="1">
    <citation type="journal article" date="2014" name="PLoS ONE">
        <title>The genome and linkage map of the northern pike (Esox lucius): conserved synteny revealed between the salmonid sister group and the Neoteleostei.</title>
        <authorList>
            <person name="Rondeau E.B."/>
            <person name="Minkley D.R."/>
            <person name="Leong J.S."/>
            <person name="Messmer A.M."/>
            <person name="Jantzen J.R."/>
            <person name="von Schalburg K.R."/>
            <person name="Lemon C."/>
            <person name="Bird N.H."/>
            <person name="Koop B.F."/>
        </authorList>
    </citation>
    <scope>NUCLEOTIDE SEQUENCE</scope>
</reference>
<reference evidence="14" key="2">
    <citation type="submission" date="2020-02" db="EMBL/GenBank/DDBJ databases">
        <title>Esox lucius (northern pike) genome, fEsoLuc1, primary haplotype.</title>
        <authorList>
            <person name="Myers G."/>
            <person name="Karagic N."/>
            <person name="Meyer A."/>
            <person name="Pippel M."/>
            <person name="Reichard M."/>
            <person name="Winkler S."/>
            <person name="Tracey A."/>
            <person name="Sims Y."/>
            <person name="Howe K."/>
            <person name="Rhie A."/>
            <person name="Formenti G."/>
            <person name="Durbin R."/>
            <person name="Fedrigo O."/>
            <person name="Jarvis E.D."/>
        </authorList>
    </citation>
    <scope>NUCLEOTIDE SEQUENCE [LARGE SCALE GENOMIC DNA]</scope>
</reference>
<keyword evidence="6 13" id="KW-0812">Transmembrane</keyword>
<dbReference type="GO" id="GO:0008499">
    <property type="term" value="F:N-acetyl-beta-D-glucosaminide beta-(1,3)-galactosyltransferase activity"/>
    <property type="evidence" value="ECO:0007669"/>
    <property type="project" value="TreeGrafter"/>
</dbReference>
<keyword evidence="10" id="KW-0443">Lipid metabolism</keyword>
<name>A0A3P8Z3P3_ESOLU</name>
<evidence type="ECO:0000256" key="12">
    <source>
        <dbReference type="ARBA" id="ARBA00023180"/>
    </source>
</evidence>
<evidence type="ECO:0000256" key="1">
    <source>
        <dbReference type="ARBA" id="ARBA00004323"/>
    </source>
</evidence>
<dbReference type="InParanoid" id="A0A3P8Z3P3"/>
<dbReference type="STRING" id="8010.ENSELUP00000023345"/>
<dbReference type="Bgee" id="ENSELUG00000001555">
    <property type="expression patterns" value="Expressed in stomach and 14 other cell types or tissues"/>
</dbReference>
<evidence type="ECO:0000256" key="13">
    <source>
        <dbReference type="RuleBase" id="RU363063"/>
    </source>
</evidence>
<keyword evidence="4 13" id="KW-0328">Glycosyltransferase</keyword>
<dbReference type="FunCoup" id="A0A3P8Z3P3">
    <property type="interactions" value="14"/>
</dbReference>
<dbReference type="FunFam" id="3.90.550.50:FF:000001">
    <property type="entry name" value="Hexosyltransferase"/>
    <property type="match status" value="1"/>
</dbReference>
<keyword evidence="15" id="KW-1185">Reference proteome</keyword>
<evidence type="ECO:0000256" key="6">
    <source>
        <dbReference type="ARBA" id="ARBA00022692"/>
    </source>
</evidence>
<reference evidence="14" key="4">
    <citation type="submission" date="2025-09" db="UniProtKB">
        <authorList>
            <consortium name="Ensembl"/>
        </authorList>
    </citation>
    <scope>IDENTIFICATION</scope>
</reference>
<dbReference type="GeneTree" id="ENSGT00940000163421"/>
<dbReference type="GO" id="GO:0000139">
    <property type="term" value="C:Golgi membrane"/>
    <property type="evidence" value="ECO:0007669"/>
    <property type="project" value="UniProtKB-SubCell"/>
</dbReference>
<dbReference type="AlphaFoldDB" id="A0A3P8Z3P3"/>
<organism evidence="14 15">
    <name type="scientific">Esox lucius</name>
    <name type="common">Northern pike</name>
    <dbReference type="NCBI Taxonomy" id="8010"/>
    <lineage>
        <taxon>Eukaryota</taxon>
        <taxon>Metazoa</taxon>
        <taxon>Chordata</taxon>
        <taxon>Craniata</taxon>
        <taxon>Vertebrata</taxon>
        <taxon>Euteleostomi</taxon>
        <taxon>Actinopterygii</taxon>
        <taxon>Neopterygii</taxon>
        <taxon>Teleostei</taxon>
        <taxon>Protacanthopterygii</taxon>
        <taxon>Esociformes</taxon>
        <taxon>Esocidae</taxon>
        <taxon>Esox</taxon>
    </lineage>
</organism>
<accession>A0A3P8Z3P3</accession>
<dbReference type="EC" id="2.4.1.-" evidence="13"/>
<dbReference type="InterPro" id="IPR002659">
    <property type="entry name" value="Glyco_trans_31"/>
</dbReference>
<evidence type="ECO:0000256" key="8">
    <source>
        <dbReference type="ARBA" id="ARBA00022989"/>
    </source>
</evidence>
<evidence type="ECO:0000256" key="3">
    <source>
        <dbReference type="ARBA" id="ARBA00008661"/>
    </source>
</evidence>
<keyword evidence="5" id="KW-0808">Transferase</keyword>
<evidence type="ECO:0000256" key="5">
    <source>
        <dbReference type="ARBA" id="ARBA00022679"/>
    </source>
</evidence>
<dbReference type="Gene3D" id="3.90.550.50">
    <property type="match status" value="1"/>
</dbReference>
<proteinExistence type="inferred from homology"/>
<keyword evidence="8 13" id="KW-1133">Transmembrane helix</keyword>
<dbReference type="Proteomes" id="UP000265140">
    <property type="component" value="Chromosome 9"/>
</dbReference>
<dbReference type="GO" id="GO:0006493">
    <property type="term" value="P:protein O-linked glycosylation"/>
    <property type="evidence" value="ECO:0007669"/>
    <property type="project" value="TreeGrafter"/>
</dbReference>
<dbReference type="GO" id="GO:0006629">
    <property type="term" value="P:lipid metabolic process"/>
    <property type="evidence" value="ECO:0007669"/>
    <property type="project" value="UniProtKB-KW"/>
</dbReference>
<evidence type="ECO:0000313" key="15">
    <source>
        <dbReference type="Proteomes" id="UP000265140"/>
    </source>
</evidence>
<dbReference type="PANTHER" id="PTHR11214">
    <property type="entry name" value="BETA-1,3-N-ACETYLGLUCOSAMINYLTRANSFERASE"/>
    <property type="match status" value="1"/>
</dbReference>
<evidence type="ECO:0000256" key="4">
    <source>
        <dbReference type="ARBA" id="ARBA00022676"/>
    </source>
</evidence>
<evidence type="ECO:0000256" key="2">
    <source>
        <dbReference type="ARBA" id="ARBA00004922"/>
    </source>
</evidence>
<evidence type="ECO:0000313" key="14">
    <source>
        <dbReference type="Ensembl" id="ENSELUP00000023345.3"/>
    </source>
</evidence>
<feature type="transmembrane region" description="Helical" evidence="13">
    <location>
        <begin position="44"/>
        <end position="64"/>
    </location>
</feature>
<comment type="subcellular location">
    <subcellularLocation>
        <location evidence="1 13">Golgi apparatus membrane</location>
        <topology evidence="1 13">Single-pass type II membrane protein</topology>
    </subcellularLocation>
</comment>
<feature type="transmembrane region" description="Helical" evidence="13">
    <location>
        <begin position="84"/>
        <end position="103"/>
    </location>
</feature>
<evidence type="ECO:0000256" key="7">
    <source>
        <dbReference type="ARBA" id="ARBA00022968"/>
    </source>
</evidence>
<keyword evidence="9 13" id="KW-0333">Golgi apparatus</keyword>